<evidence type="ECO:0000313" key="5">
    <source>
        <dbReference type="EMBL" id="MFD0922510.1"/>
    </source>
</evidence>
<gene>
    <name evidence="5" type="ORF">ACFQ16_22425</name>
</gene>
<evidence type="ECO:0000256" key="1">
    <source>
        <dbReference type="ARBA" id="ARBA00023125"/>
    </source>
</evidence>
<feature type="compositionally biased region" description="Low complexity" evidence="2">
    <location>
        <begin position="65"/>
        <end position="77"/>
    </location>
</feature>
<evidence type="ECO:0000256" key="2">
    <source>
        <dbReference type="SAM" id="MobiDB-lite"/>
    </source>
</evidence>
<comment type="caution">
    <text evidence="5">The sequence shown here is derived from an EMBL/GenBank/DDBJ whole genome shotgun (WGS) entry which is preliminary data.</text>
</comment>
<dbReference type="Pfam" id="PF23359">
    <property type="entry name" value="Lsr2_DNA-bd"/>
    <property type="match status" value="1"/>
</dbReference>
<dbReference type="Gene3D" id="4.10.320.10">
    <property type="entry name" value="E3-binding domain"/>
    <property type="match status" value="1"/>
</dbReference>
<dbReference type="EMBL" id="JBHTIW010000021">
    <property type="protein sequence ID" value="MFD0922510.1"/>
    <property type="molecule type" value="Genomic_DNA"/>
</dbReference>
<protein>
    <submittedName>
        <fullName evidence="5">Lsr2 family protein</fullName>
    </submittedName>
</protein>
<keyword evidence="6" id="KW-1185">Reference proteome</keyword>
<dbReference type="Gene3D" id="3.30.60.230">
    <property type="entry name" value="Lsr2, dimerization domain"/>
    <property type="match status" value="1"/>
</dbReference>
<dbReference type="RefSeq" id="WP_263251383.1">
    <property type="nucleotide sequence ID" value="NZ_BAABLT010000016.1"/>
</dbReference>
<accession>A0ABW3FWM1</accession>
<dbReference type="InterPro" id="IPR042261">
    <property type="entry name" value="Lsr2-like_dimerization"/>
</dbReference>
<sequence>MAQKVTVQLVDDIDGSVADTTVEFALDGVSYTIDLSHDNAAKLRDSLASFVASARRTGGRKRPAGKPGKSPSPAPTAADRERNQAIREWAREQGLKVSDRGRIPADVVEAYDNAH</sequence>
<dbReference type="InterPro" id="IPR036625">
    <property type="entry name" value="E3-bd_dom_sf"/>
</dbReference>
<keyword evidence="1" id="KW-0238">DNA-binding</keyword>
<feature type="domain" description="Lsr2 dimerization" evidence="3">
    <location>
        <begin position="1"/>
        <end position="58"/>
    </location>
</feature>
<organism evidence="5 6">
    <name type="scientific">Saccharopolyspora rosea</name>
    <dbReference type="NCBI Taxonomy" id="524884"/>
    <lineage>
        <taxon>Bacteria</taxon>
        <taxon>Bacillati</taxon>
        <taxon>Actinomycetota</taxon>
        <taxon>Actinomycetes</taxon>
        <taxon>Pseudonocardiales</taxon>
        <taxon>Pseudonocardiaceae</taxon>
        <taxon>Saccharopolyspora</taxon>
    </lineage>
</organism>
<name>A0ABW3FWM1_9PSEU</name>
<dbReference type="Pfam" id="PF11774">
    <property type="entry name" value="Lsr2"/>
    <property type="match status" value="1"/>
</dbReference>
<proteinExistence type="predicted"/>
<dbReference type="InterPro" id="IPR055370">
    <property type="entry name" value="Lsr2_DNA-bd"/>
</dbReference>
<feature type="region of interest" description="Disordered" evidence="2">
    <location>
        <begin position="53"/>
        <end position="83"/>
    </location>
</feature>
<reference evidence="6" key="1">
    <citation type="journal article" date="2019" name="Int. J. Syst. Evol. Microbiol.">
        <title>The Global Catalogue of Microorganisms (GCM) 10K type strain sequencing project: providing services to taxonomists for standard genome sequencing and annotation.</title>
        <authorList>
            <consortium name="The Broad Institute Genomics Platform"/>
            <consortium name="The Broad Institute Genome Sequencing Center for Infectious Disease"/>
            <person name="Wu L."/>
            <person name="Ma J."/>
        </authorList>
    </citation>
    <scope>NUCLEOTIDE SEQUENCE [LARGE SCALE GENOMIC DNA]</scope>
    <source>
        <strain evidence="6">CCUG 56401</strain>
    </source>
</reference>
<feature type="domain" description="Lsr2 DNA-binding" evidence="4">
    <location>
        <begin position="78"/>
        <end position="114"/>
    </location>
</feature>
<dbReference type="InterPro" id="IPR024412">
    <property type="entry name" value="Lsr2_dim_dom"/>
</dbReference>
<evidence type="ECO:0000259" key="4">
    <source>
        <dbReference type="Pfam" id="PF23359"/>
    </source>
</evidence>
<evidence type="ECO:0000313" key="6">
    <source>
        <dbReference type="Proteomes" id="UP001597018"/>
    </source>
</evidence>
<dbReference type="Proteomes" id="UP001597018">
    <property type="component" value="Unassembled WGS sequence"/>
</dbReference>
<evidence type="ECO:0000259" key="3">
    <source>
        <dbReference type="Pfam" id="PF11774"/>
    </source>
</evidence>